<organism evidence="8 9">
    <name type="scientific">Methanobacterium formicicum (strain DSM 3637 / PP1)</name>
    <dbReference type="NCBI Taxonomy" id="1204725"/>
    <lineage>
        <taxon>Archaea</taxon>
        <taxon>Methanobacteriati</taxon>
        <taxon>Methanobacteriota</taxon>
        <taxon>Methanomada group</taxon>
        <taxon>Methanobacteria</taxon>
        <taxon>Methanobacteriales</taxon>
        <taxon>Methanobacteriaceae</taxon>
        <taxon>Methanobacterium</taxon>
    </lineage>
</organism>
<dbReference type="SUPFAM" id="SSF103486">
    <property type="entry name" value="V-type ATP synthase subunit C"/>
    <property type="match status" value="1"/>
</dbReference>
<keyword evidence="4 6" id="KW-0406">Ion transport</keyword>
<dbReference type="RefSeq" id="WP_004030653.1">
    <property type="nucleotide sequence ID" value="NZ_AMPO01000005.1"/>
</dbReference>
<keyword evidence="3 6" id="KW-0375">Hydrogen ion transport</keyword>
<dbReference type="InterPro" id="IPR002843">
    <property type="entry name" value="ATPase_V0-cplx_csu/dsu"/>
</dbReference>
<dbReference type="GO" id="GO:0042777">
    <property type="term" value="P:proton motive force-driven plasma membrane ATP synthesis"/>
    <property type="evidence" value="ECO:0007669"/>
    <property type="project" value="UniProtKB-UniRule"/>
</dbReference>
<name>K2QCN1_METFP</name>
<evidence type="ECO:0000256" key="7">
    <source>
        <dbReference type="SAM" id="Phobius"/>
    </source>
</evidence>
<accession>K2QCN1</accession>
<evidence type="ECO:0000256" key="5">
    <source>
        <dbReference type="ARBA" id="ARBA00023310"/>
    </source>
</evidence>
<evidence type="ECO:0000313" key="8">
    <source>
        <dbReference type="EMBL" id="EKF85771.1"/>
    </source>
</evidence>
<dbReference type="InterPro" id="IPR050873">
    <property type="entry name" value="V-ATPase_V0D/AC39_subunit"/>
</dbReference>
<evidence type="ECO:0000256" key="1">
    <source>
        <dbReference type="ARBA" id="ARBA00006709"/>
    </source>
</evidence>
<dbReference type="InterPro" id="IPR044911">
    <property type="entry name" value="V-type_ATPase_csu/dsu_dom_3"/>
</dbReference>
<dbReference type="InterPro" id="IPR036079">
    <property type="entry name" value="ATPase_csu/dsu_sf"/>
</dbReference>
<dbReference type="PANTHER" id="PTHR38682">
    <property type="entry name" value="V-TYPE ATP SYNTHASE SUBUNIT C"/>
    <property type="match status" value="1"/>
</dbReference>
<comment type="subunit">
    <text evidence="6">Has multiple subunits with at least A(3), B(3), C, D, E, F, H, I and proteolipid K(x).</text>
</comment>
<comment type="function">
    <text evidence="6">Component of the A-type ATP synthase that produces ATP from ADP in the presence of a proton gradient across the membrane.</text>
</comment>
<keyword evidence="5 6" id="KW-0066">ATP synthesis</keyword>
<dbReference type="HAMAP" id="MF_00314">
    <property type="entry name" value="ATP_synth_C_arch"/>
    <property type="match status" value="1"/>
</dbReference>
<sequence>MAEDITSLVTGLGFPSIEAFLAVMVLIIAVFGVIVVISTIRPVLSMFPYTYPNARVRARIGRIFNDKQFQEMIEATNIEEVKNYLRGYPDYAKYIDQYPLEKALDTQLAENYDLVARITPENSREAFKFLLKKWDIQNIKSIIIAKKAGLNHEETLDLVIPFGELSDKLDALVDAEDVNEVLSALEGTEYTPILEDVIPTYQETGMLLPLEASLDKYLLENLLRTVTTPEDDNTAYLKTYVGNMVDGTNLKIILRAKVDGLKFEDIEPYMISDGYQIREWKLKDLMEAEDVAGVVSGLEGTEYAPLLAESMATYNETGSIGAFETALDNHVVETAKKISLKNQFGIGPMIGFLSRKEKEIKNLKIIARGKREEGYTPAMIKEMLV</sequence>
<dbReference type="GO" id="GO:0033179">
    <property type="term" value="C:proton-transporting V-type ATPase, V0 domain"/>
    <property type="evidence" value="ECO:0007669"/>
    <property type="project" value="InterPro"/>
</dbReference>
<dbReference type="GO" id="GO:0016787">
    <property type="term" value="F:hydrolase activity"/>
    <property type="evidence" value="ECO:0007669"/>
    <property type="project" value="UniProtKB-KW"/>
</dbReference>
<keyword evidence="9" id="KW-1185">Reference proteome</keyword>
<dbReference type="Gene3D" id="1.20.1690.10">
    <property type="entry name" value="V-type ATP synthase subunit C domain"/>
    <property type="match status" value="2"/>
</dbReference>
<gene>
    <name evidence="6" type="primary">atpC</name>
    <name evidence="8" type="ORF">A994_06815</name>
</gene>
<protein>
    <recommendedName>
        <fullName evidence="6">A-type ATP synthase subunit C</fullName>
    </recommendedName>
</protein>
<reference evidence="8 9" key="1">
    <citation type="journal article" date="2012" name="J. Bacteriol.">
        <title>Draft genome sequence of Methanobacterium formicicum DSM 3637, an archaebacterium isolated from the methane producer amoeba Pelomyxa palustris.</title>
        <authorList>
            <person name="Gutierrez G."/>
        </authorList>
    </citation>
    <scope>NUCLEOTIDE SEQUENCE [LARGE SCALE GENOMIC DNA]</scope>
    <source>
        <strain evidence="9">DSM 3637 / PP1</strain>
    </source>
</reference>
<dbReference type="Proteomes" id="UP000007360">
    <property type="component" value="Unassembled WGS sequence"/>
</dbReference>
<evidence type="ECO:0000256" key="6">
    <source>
        <dbReference type="HAMAP-Rule" id="MF_00314"/>
    </source>
</evidence>
<comment type="subcellular location">
    <subcellularLocation>
        <location evidence="6">Cell membrane</location>
        <topology evidence="6">Peripheral membrane protein</topology>
    </subcellularLocation>
</comment>
<dbReference type="Pfam" id="PF01992">
    <property type="entry name" value="vATP-synt_AC39"/>
    <property type="match status" value="1"/>
</dbReference>
<dbReference type="Gene3D" id="1.10.132.50">
    <property type="entry name" value="ATP synthase (C/AC39) subunit, domain 3"/>
    <property type="match status" value="1"/>
</dbReference>
<keyword evidence="6 7" id="KW-0472">Membrane</keyword>
<dbReference type="InterPro" id="IPR014272">
    <property type="entry name" value="ATPase_V0-cplx_csu"/>
</dbReference>
<dbReference type="OrthoDB" id="4272at2157"/>
<keyword evidence="7" id="KW-1133">Transmembrane helix</keyword>
<keyword evidence="7" id="KW-0812">Transmembrane</keyword>
<evidence type="ECO:0000256" key="2">
    <source>
        <dbReference type="ARBA" id="ARBA00022448"/>
    </source>
</evidence>
<comment type="caution">
    <text evidence="8">The sequence shown here is derived from an EMBL/GenBank/DDBJ whole genome shotgun (WGS) entry which is preliminary data.</text>
</comment>
<dbReference type="GO" id="GO:0005524">
    <property type="term" value="F:ATP binding"/>
    <property type="evidence" value="ECO:0007669"/>
    <property type="project" value="UniProtKB-UniRule"/>
</dbReference>
<dbReference type="NCBIfam" id="TIGR02923">
    <property type="entry name" value="AhaC"/>
    <property type="match status" value="1"/>
</dbReference>
<evidence type="ECO:0000256" key="4">
    <source>
        <dbReference type="ARBA" id="ARBA00023065"/>
    </source>
</evidence>
<keyword evidence="8" id="KW-0378">Hydrolase</keyword>
<proteinExistence type="inferred from homology"/>
<dbReference type="GO" id="GO:0046961">
    <property type="term" value="F:proton-transporting ATPase activity, rotational mechanism"/>
    <property type="evidence" value="ECO:0007669"/>
    <property type="project" value="InterPro"/>
</dbReference>
<dbReference type="GO" id="GO:0005886">
    <property type="term" value="C:plasma membrane"/>
    <property type="evidence" value="ECO:0007669"/>
    <property type="project" value="UniProtKB-SubCell"/>
</dbReference>
<evidence type="ECO:0000313" key="9">
    <source>
        <dbReference type="Proteomes" id="UP000007360"/>
    </source>
</evidence>
<feature type="transmembrane region" description="Helical" evidence="7">
    <location>
        <begin position="20"/>
        <end position="40"/>
    </location>
</feature>
<keyword evidence="2 6" id="KW-0813">Transport</keyword>
<dbReference type="PANTHER" id="PTHR38682:SF1">
    <property type="entry name" value="V-TYPE ATP SYNTHASE SUBUNIT C"/>
    <property type="match status" value="1"/>
</dbReference>
<evidence type="ECO:0000256" key="3">
    <source>
        <dbReference type="ARBA" id="ARBA00022781"/>
    </source>
</evidence>
<dbReference type="InterPro" id="IPR035067">
    <property type="entry name" value="V-type_ATPase_csu/dsu"/>
</dbReference>
<dbReference type="EMBL" id="AMPO01000005">
    <property type="protein sequence ID" value="EKF85771.1"/>
    <property type="molecule type" value="Genomic_DNA"/>
</dbReference>
<comment type="similarity">
    <text evidence="1 6">Belongs to the V-ATPase V0D/AC39 subunit family.</text>
</comment>
<keyword evidence="6" id="KW-1003">Cell membrane</keyword>
<dbReference type="NCBIfam" id="NF002267">
    <property type="entry name" value="PRK01198.1-3"/>
    <property type="match status" value="1"/>
</dbReference>
<dbReference type="PATRIC" id="fig|1204725.3.peg.1368"/>
<dbReference type="AlphaFoldDB" id="K2QCN1"/>
<dbReference type="GO" id="GO:0046933">
    <property type="term" value="F:proton-transporting ATP synthase activity, rotational mechanism"/>
    <property type="evidence" value="ECO:0007669"/>
    <property type="project" value="UniProtKB-UniRule"/>
</dbReference>